<sequence length="459" mass="49887">MVPLSIATSLSASSLTPLPLPRPRSPKSMYGVPFETTLAKPPKPLIKLDKKQKQRPQTAPARAPHYVPAHLTTGGMAPSKSTEAFLWKPSVAAFFGLRRKTSLGAASVAVGEPLVMLPPLDIPGHGSRNGFRFFGPGPSPVAGPSRHDPPPSPSVHLHETNVHPEDDLGLDLYDLEPVQYTRRTDKVARMLGSCDAAAACEVARTPEPECDPDQDSFIITEFSGKFKISSRGASTASFSEDGEECWSRSGESACASSSGAAGSEWSVGDERYTDDAYYTQHDSQLSPIEFRAPSVAMFPSRSRLGAGRPPSDVGDEEALRPMTPPPLLPSPHLVALYAHTHRHPRRDSRASMFSAPARPDSPFTDSFVAPPLSPAYTYPRRDSCASEFSAPGRPDAPFADAVDSQMLVAWQRRESFLGARAHTHEREASIDRAEPRQGWMGEWNQGDMQEVISKLRSLK</sequence>
<proteinExistence type="predicted"/>
<dbReference type="Proteomes" id="UP001219525">
    <property type="component" value="Unassembled WGS sequence"/>
</dbReference>
<evidence type="ECO:0000313" key="2">
    <source>
        <dbReference type="EMBL" id="KAJ7198270.1"/>
    </source>
</evidence>
<keyword evidence="3" id="KW-1185">Reference proteome</keyword>
<accession>A0AAD6V2V4</accession>
<reference evidence="2" key="1">
    <citation type="submission" date="2023-03" db="EMBL/GenBank/DDBJ databases">
        <title>Massive genome expansion in bonnet fungi (Mycena s.s.) driven by repeated elements and novel gene families across ecological guilds.</title>
        <authorList>
            <consortium name="Lawrence Berkeley National Laboratory"/>
            <person name="Harder C.B."/>
            <person name="Miyauchi S."/>
            <person name="Viragh M."/>
            <person name="Kuo A."/>
            <person name="Thoen E."/>
            <person name="Andreopoulos B."/>
            <person name="Lu D."/>
            <person name="Skrede I."/>
            <person name="Drula E."/>
            <person name="Henrissat B."/>
            <person name="Morin E."/>
            <person name="Kohler A."/>
            <person name="Barry K."/>
            <person name="LaButti K."/>
            <person name="Morin E."/>
            <person name="Salamov A."/>
            <person name="Lipzen A."/>
            <person name="Mereny Z."/>
            <person name="Hegedus B."/>
            <person name="Baldrian P."/>
            <person name="Stursova M."/>
            <person name="Weitz H."/>
            <person name="Taylor A."/>
            <person name="Grigoriev I.V."/>
            <person name="Nagy L.G."/>
            <person name="Martin F."/>
            <person name="Kauserud H."/>
        </authorList>
    </citation>
    <scope>NUCLEOTIDE SEQUENCE</scope>
    <source>
        <strain evidence="2">9144</strain>
    </source>
</reference>
<gene>
    <name evidence="2" type="ORF">GGX14DRAFT_573509</name>
</gene>
<name>A0AAD6V2V4_9AGAR</name>
<organism evidence="2 3">
    <name type="scientific">Mycena pura</name>
    <dbReference type="NCBI Taxonomy" id="153505"/>
    <lineage>
        <taxon>Eukaryota</taxon>
        <taxon>Fungi</taxon>
        <taxon>Dikarya</taxon>
        <taxon>Basidiomycota</taxon>
        <taxon>Agaricomycotina</taxon>
        <taxon>Agaricomycetes</taxon>
        <taxon>Agaricomycetidae</taxon>
        <taxon>Agaricales</taxon>
        <taxon>Marasmiineae</taxon>
        <taxon>Mycenaceae</taxon>
        <taxon>Mycena</taxon>
    </lineage>
</organism>
<evidence type="ECO:0000256" key="1">
    <source>
        <dbReference type="SAM" id="MobiDB-lite"/>
    </source>
</evidence>
<dbReference type="AlphaFoldDB" id="A0AAD6V2V4"/>
<comment type="caution">
    <text evidence="2">The sequence shown here is derived from an EMBL/GenBank/DDBJ whole genome shotgun (WGS) entry which is preliminary data.</text>
</comment>
<feature type="region of interest" description="Disordered" evidence="1">
    <location>
        <begin position="136"/>
        <end position="155"/>
    </location>
</feature>
<dbReference type="EMBL" id="JARJCW010000073">
    <property type="protein sequence ID" value="KAJ7198270.1"/>
    <property type="molecule type" value="Genomic_DNA"/>
</dbReference>
<protein>
    <submittedName>
        <fullName evidence="2">Uncharacterized protein</fullName>
    </submittedName>
</protein>
<evidence type="ECO:0000313" key="3">
    <source>
        <dbReference type="Proteomes" id="UP001219525"/>
    </source>
</evidence>